<organism evidence="2 3">
    <name type="scientific">Alistipes indistinctus YIT 12060</name>
    <dbReference type="NCBI Taxonomy" id="742725"/>
    <lineage>
        <taxon>Bacteria</taxon>
        <taxon>Pseudomonadati</taxon>
        <taxon>Bacteroidota</taxon>
        <taxon>Bacteroidia</taxon>
        <taxon>Bacteroidales</taxon>
        <taxon>Rikenellaceae</taxon>
        <taxon>Alistipes</taxon>
    </lineage>
</organism>
<comment type="caution">
    <text evidence="2">The sequence shown here is derived from an EMBL/GenBank/DDBJ whole genome shotgun (WGS) entry which is preliminary data.</text>
</comment>
<dbReference type="Proteomes" id="UP000006008">
    <property type="component" value="Unassembled WGS sequence"/>
</dbReference>
<dbReference type="eggNOG" id="COG1397">
    <property type="taxonomic scope" value="Bacteria"/>
</dbReference>
<dbReference type="AlphaFoldDB" id="G5H702"/>
<evidence type="ECO:0008006" key="4">
    <source>
        <dbReference type="Google" id="ProtNLM"/>
    </source>
</evidence>
<dbReference type="STRING" id="742725.HMPREF9450_00845"/>
<gene>
    <name evidence="2" type="ORF">HMPREF9450_00845</name>
</gene>
<evidence type="ECO:0000256" key="1">
    <source>
        <dbReference type="SAM" id="SignalP"/>
    </source>
</evidence>
<dbReference type="Pfam" id="PF03747">
    <property type="entry name" value="ADP_ribosyl_GH"/>
    <property type="match status" value="1"/>
</dbReference>
<protein>
    <recommendedName>
        <fullName evidence="4">ADP-ribosylglycohydrolase</fullName>
    </recommendedName>
</protein>
<dbReference type="OrthoDB" id="9761704at2"/>
<dbReference type="EMBL" id="ADLD01000009">
    <property type="protein sequence ID" value="EHB92641.1"/>
    <property type="molecule type" value="Genomic_DNA"/>
</dbReference>
<dbReference type="SUPFAM" id="SSF101478">
    <property type="entry name" value="ADP-ribosylglycohydrolase"/>
    <property type="match status" value="1"/>
</dbReference>
<evidence type="ECO:0000313" key="2">
    <source>
        <dbReference type="EMBL" id="EHB92641.1"/>
    </source>
</evidence>
<sequence length="525" mass="59377">MKRLLVFVPLLAVFLSSCNHSGNSSRLPESVTMSKEVLLDKIKGGWAGQTIGCSYGGPTEFDFKGGMITNYTPIPWPDGYIKWWYETSPSLYDDVYMDLTFVEVFDRLGLDAPVDSIAMAFATAEYRLWHANQAARYNILNGIMPPESGHWLNNPHADDLDFQIEADFAGLMNPGMPNSASEISDKVGHIMCYGDGWYGGVYVGAMYALAFVSDDMEFVVTEALKTIPKESKFYQCINDVIGWHKQYPDDWQQTWFEATRKWNEDVGCPSGVFGSFNIDAVINSAYIVIGLLYGEKDFFKTMDIATRCGQDSDCNPASAAGVLGTMIGYSNIPEYWMKNLREVEDMDFAFTHTSLNKVYNTGFRHALEMIQRNGGTVSGDEVTIKCQNPVPVRLEQSFEGHYPVEAREMNIPMTKLDTIEFEGTGAVFRGKLQCEDQNYVAEVDFYLDGQFVEQAKLPVAFHDRRQEICYKYQLPKGKHKATLKWKNPRPDATFDFTYLLVYSDAPRVDDHARLQAESMNKQPVK</sequence>
<feature type="signal peptide" evidence="1">
    <location>
        <begin position="1"/>
        <end position="21"/>
    </location>
</feature>
<accession>G5H702</accession>
<dbReference type="InterPro" id="IPR036705">
    <property type="entry name" value="Ribosyl_crysJ1_sf"/>
</dbReference>
<proteinExistence type="predicted"/>
<keyword evidence="1" id="KW-0732">Signal</keyword>
<dbReference type="PATRIC" id="fig|742725.3.peg.898"/>
<evidence type="ECO:0000313" key="3">
    <source>
        <dbReference type="Proteomes" id="UP000006008"/>
    </source>
</evidence>
<reference evidence="2 3" key="1">
    <citation type="submission" date="2011-08" db="EMBL/GenBank/DDBJ databases">
        <title>The Genome Sequence of Alistipes indistinctus YIT 12060.</title>
        <authorList>
            <consortium name="The Broad Institute Genome Sequencing Platform"/>
            <person name="Earl A."/>
            <person name="Ward D."/>
            <person name="Feldgarden M."/>
            <person name="Gevers D."/>
            <person name="Morotomi M."/>
            <person name="Young S.K."/>
            <person name="Zeng Q."/>
            <person name="Gargeya S."/>
            <person name="Fitzgerald M."/>
            <person name="Haas B."/>
            <person name="Abouelleil A."/>
            <person name="Alvarado L."/>
            <person name="Arachchi H.M."/>
            <person name="Berlin A."/>
            <person name="Brown A."/>
            <person name="Chapman S.B."/>
            <person name="Chen Z."/>
            <person name="Dunbar C."/>
            <person name="Freedman E."/>
            <person name="Gearin G."/>
            <person name="Gellesch M."/>
            <person name="Goldberg J."/>
            <person name="Griggs A."/>
            <person name="Gujja S."/>
            <person name="Heiman D."/>
            <person name="Howarth C."/>
            <person name="Larson L."/>
            <person name="Lui A."/>
            <person name="MacDonald P.J.P."/>
            <person name="Montmayeur A."/>
            <person name="Murphy C."/>
            <person name="Neiman D."/>
            <person name="Pearson M."/>
            <person name="Priest M."/>
            <person name="Roberts A."/>
            <person name="Saif S."/>
            <person name="Shea T."/>
            <person name="Shenoy N."/>
            <person name="Sisk P."/>
            <person name="Stolte C."/>
            <person name="Sykes S."/>
            <person name="Wortman J."/>
            <person name="Nusbaum C."/>
            <person name="Birren B."/>
        </authorList>
    </citation>
    <scope>NUCLEOTIDE SEQUENCE [LARGE SCALE GENOMIC DNA]</scope>
    <source>
        <strain evidence="2 3">YIT 12060</strain>
    </source>
</reference>
<keyword evidence="3" id="KW-1185">Reference proteome</keyword>
<dbReference type="PROSITE" id="PS51257">
    <property type="entry name" value="PROKAR_LIPOPROTEIN"/>
    <property type="match status" value="1"/>
</dbReference>
<name>G5H702_9BACT</name>
<dbReference type="InterPro" id="IPR005502">
    <property type="entry name" value="Ribosyl_crysJ1"/>
</dbReference>
<dbReference type="GeneID" id="92816140"/>
<dbReference type="Gene3D" id="1.10.4080.10">
    <property type="entry name" value="ADP-ribosylation/Crystallin J1"/>
    <property type="match status" value="1"/>
</dbReference>
<dbReference type="HOGENOM" id="CLU_525667_0_0_10"/>
<dbReference type="RefSeq" id="WP_009133651.1">
    <property type="nucleotide sequence ID" value="NZ_CP102250.1"/>
</dbReference>
<feature type="chain" id="PRO_5003477832" description="ADP-ribosylglycohydrolase" evidence="1">
    <location>
        <begin position="22"/>
        <end position="525"/>
    </location>
</feature>